<comment type="caution">
    <text evidence="1">The sequence shown here is derived from an EMBL/GenBank/DDBJ whole genome shotgun (WGS) entry which is preliminary data.</text>
</comment>
<dbReference type="PATRIC" id="fig|218284.4.peg.3103"/>
<name>A0A0N8GH00_9BACI</name>
<dbReference type="EMBL" id="LIXZ01000005">
    <property type="protein sequence ID" value="KPL59914.1"/>
    <property type="molecule type" value="Genomic_DNA"/>
</dbReference>
<accession>A0A0N8GH00</accession>
<dbReference type="Proteomes" id="UP000050398">
    <property type="component" value="Unassembled WGS sequence"/>
</dbReference>
<dbReference type="RefSeq" id="WP_060671880.1">
    <property type="nucleotide sequence ID" value="NZ_LIXZ01000005.1"/>
</dbReference>
<gene>
    <name evidence="1" type="ORF">AM506_07480</name>
</gene>
<evidence type="ECO:0000313" key="2">
    <source>
        <dbReference type="Proteomes" id="UP000050398"/>
    </source>
</evidence>
<dbReference type="AlphaFoldDB" id="A0A0N8GH00"/>
<proteinExistence type="predicted"/>
<protein>
    <submittedName>
        <fullName evidence="1">Uncharacterized protein</fullName>
    </submittedName>
</protein>
<organism evidence="1 2">
    <name type="scientific">Rossellomorea vietnamensis</name>
    <dbReference type="NCBI Taxonomy" id="218284"/>
    <lineage>
        <taxon>Bacteria</taxon>
        <taxon>Bacillati</taxon>
        <taxon>Bacillota</taxon>
        <taxon>Bacilli</taxon>
        <taxon>Bacillales</taxon>
        <taxon>Bacillaceae</taxon>
        <taxon>Rossellomorea</taxon>
    </lineage>
</organism>
<dbReference type="OrthoDB" id="2889385at2"/>
<sequence>MRVLRLKIGILGLLVLTLVCLVILKIVVSTKGDWVVIEEKYFPAKKGHGPLGIKSGEKLDTPQSGSTCAMKFDNGHIFSVDCDEYLDYNIGDKVRIVSIDNNEVKLRRK</sequence>
<reference evidence="1 2" key="1">
    <citation type="submission" date="2015-08" db="EMBL/GenBank/DDBJ databases">
        <title>Draft Genome Sequence of Bacillus vietnamensis UCD-SED5.</title>
        <authorList>
            <person name="Lee R.D."/>
            <person name="Jospin G."/>
            <person name="Lang J.M."/>
            <person name="Coil D.A."/>
            <person name="Eisen J.A."/>
        </authorList>
    </citation>
    <scope>NUCLEOTIDE SEQUENCE [LARGE SCALE GENOMIC DNA]</scope>
    <source>
        <strain evidence="1 2">UCD-SED5</strain>
    </source>
</reference>
<evidence type="ECO:0000313" key="1">
    <source>
        <dbReference type="EMBL" id="KPL59914.1"/>
    </source>
</evidence>